<keyword evidence="2 5" id="KW-0812">Transmembrane</keyword>
<sequence length="505" mass="58040">MELNKNIRTITIQIICLLYVMLFVYAAVSKLLDFENFQVQLGQSPLLSSYASYVSWMVPTLELLIAFLLFVPKFRNYGLYACLCLMTMFTAYIYIVLHYSSFVPCSCGGILEKMSWNVHLVFNLFFVGIAVLGIVFSHRYKTENNSLKNKLSPAKTIPFSILLSIFFVIALFLSSEEIMHHKNPFIRRYIKRSVHLVHSTDLKYNSYYFSGSSTGKLYLGNYTTPSQILSIDTSFKFQQRNKIDLNGHRIALGAIKTLVREKHFYLMDGTVPYIYAGSTENWKITSHLKEPPRFTSAEPIDKSTFIFRNNSGVKSANILGTYSAENGTKIKYAPDLLIQQIDGIFDTDGMLLYSNKMERAVYVYFYRNEIIVADKNGKLDYCGKTIDTISKAKIKVAYLKNETVRKMSAPPVMVNSQSTLHNNLLLVESKIPGFYEDPAIWKHASVIDVYNIRKNSYILSFPIFEIGDDKLKSLFLTDRHLYVMIGTKLLMYELRENLKKEMETD</sequence>
<feature type="transmembrane region" description="Helical" evidence="5">
    <location>
        <begin position="77"/>
        <end position="96"/>
    </location>
</feature>
<feature type="domain" description="Methylamine utilisation protein MauE" evidence="6">
    <location>
        <begin position="10"/>
        <end position="135"/>
    </location>
</feature>
<feature type="transmembrane region" description="Helical" evidence="5">
    <location>
        <begin position="48"/>
        <end position="70"/>
    </location>
</feature>
<reference evidence="7 8" key="1">
    <citation type="submission" date="2019-12" db="EMBL/GenBank/DDBJ databases">
        <authorList>
            <person name="Kim Y.S."/>
        </authorList>
    </citation>
    <scope>NUCLEOTIDE SEQUENCE [LARGE SCALE GENOMIC DNA]</scope>
    <source>
        <strain evidence="7 8">GA093</strain>
    </source>
</reference>
<evidence type="ECO:0000313" key="7">
    <source>
        <dbReference type="EMBL" id="MWB94999.1"/>
    </source>
</evidence>
<evidence type="ECO:0000256" key="2">
    <source>
        <dbReference type="ARBA" id="ARBA00022692"/>
    </source>
</evidence>
<dbReference type="UniPathway" id="UPA00895"/>
<dbReference type="Proteomes" id="UP000471501">
    <property type="component" value="Unassembled WGS sequence"/>
</dbReference>
<keyword evidence="4 5" id="KW-0472">Membrane</keyword>
<dbReference type="RefSeq" id="WP_160374928.1">
    <property type="nucleotide sequence ID" value="NZ_WSTB01000005.1"/>
</dbReference>
<feature type="transmembrane region" description="Helical" evidence="5">
    <location>
        <begin position="116"/>
        <end position="136"/>
    </location>
</feature>
<evidence type="ECO:0000256" key="3">
    <source>
        <dbReference type="ARBA" id="ARBA00022989"/>
    </source>
</evidence>
<keyword evidence="3 5" id="KW-1133">Transmembrane helix</keyword>
<comment type="caution">
    <text evidence="7">The sequence shown here is derived from an EMBL/GenBank/DDBJ whole genome shotgun (WGS) entry which is preliminary data.</text>
</comment>
<keyword evidence="8" id="KW-1185">Reference proteome</keyword>
<feature type="transmembrane region" description="Helical" evidence="5">
    <location>
        <begin position="157"/>
        <end position="175"/>
    </location>
</feature>
<dbReference type="AlphaFoldDB" id="A0A6I4NTJ7"/>
<evidence type="ECO:0000256" key="5">
    <source>
        <dbReference type="SAM" id="Phobius"/>
    </source>
</evidence>
<evidence type="ECO:0000256" key="4">
    <source>
        <dbReference type="ARBA" id="ARBA00023136"/>
    </source>
</evidence>
<evidence type="ECO:0000256" key="1">
    <source>
        <dbReference type="ARBA" id="ARBA00004141"/>
    </source>
</evidence>
<name>A0A6I4NTJ7_9FLAO</name>
<comment type="subcellular location">
    <subcellularLocation>
        <location evidence="1">Membrane</location>
        <topology evidence="1">Multi-pass membrane protein</topology>
    </subcellularLocation>
</comment>
<feature type="transmembrane region" description="Helical" evidence="5">
    <location>
        <begin position="7"/>
        <end position="28"/>
    </location>
</feature>
<organism evidence="7 8">
    <name type="scientific">Flavobacterium hydrocarbonoxydans</name>
    <dbReference type="NCBI Taxonomy" id="2683249"/>
    <lineage>
        <taxon>Bacteria</taxon>
        <taxon>Pseudomonadati</taxon>
        <taxon>Bacteroidota</taxon>
        <taxon>Flavobacteriia</taxon>
        <taxon>Flavobacteriales</taxon>
        <taxon>Flavobacteriaceae</taxon>
        <taxon>Flavobacterium</taxon>
    </lineage>
</organism>
<dbReference type="EMBL" id="WSTB01000005">
    <property type="protein sequence ID" value="MWB94999.1"/>
    <property type="molecule type" value="Genomic_DNA"/>
</dbReference>
<dbReference type="InterPro" id="IPR009908">
    <property type="entry name" value="Methylamine_util_MauE"/>
</dbReference>
<evidence type="ECO:0000259" key="6">
    <source>
        <dbReference type="Pfam" id="PF07291"/>
    </source>
</evidence>
<dbReference type="GO" id="GO:0016020">
    <property type="term" value="C:membrane"/>
    <property type="evidence" value="ECO:0007669"/>
    <property type="project" value="UniProtKB-SubCell"/>
</dbReference>
<dbReference type="GO" id="GO:0030416">
    <property type="term" value="P:methylamine metabolic process"/>
    <property type="evidence" value="ECO:0007669"/>
    <property type="project" value="InterPro"/>
</dbReference>
<evidence type="ECO:0000313" key="8">
    <source>
        <dbReference type="Proteomes" id="UP000471501"/>
    </source>
</evidence>
<protein>
    <recommendedName>
        <fullName evidence="6">Methylamine utilisation protein MauE domain-containing protein</fullName>
    </recommendedName>
</protein>
<accession>A0A6I4NTJ7</accession>
<proteinExistence type="predicted"/>
<dbReference type="Pfam" id="PF07291">
    <property type="entry name" value="MauE"/>
    <property type="match status" value="1"/>
</dbReference>
<gene>
    <name evidence="7" type="ORF">GON26_11535</name>
</gene>